<comment type="caution">
    <text evidence="2">The sequence shown here is derived from an EMBL/GenBank/DDBJ whole genome shotgun (WGS) entry which is preliminary data.</text>
</comment>
<evidence type="ECO:0000256" key="1">
    <source>
        <dbReference type="SAM" id="SignalP"/>
    </source>
</evidence>
<evidence type="ECO:0000313" key="2">
    <source>
        <dbReference type="EMBL" id="KAK6336271.1"/>
    </source>
</evidence>
<keyword evidence="3" id="KW-1185">Reference proteome</keyword>
<accession>A0AAV9U6P4</accession>
<proteinExistence type="predicted"/>
<sequence length="267" mass="29523">MLLKAALTTTFVTAALSAALPATHYNTRSLEKRDYITQDTTWSTNGRTTDEEASALDDAWTKYELEFPMTIYDKSSSTIWVSMNGLMCVDDPTGLGPSVPPRNLPVDPSNCNDGGCIPNNCLALFWDDLYMPRTNHITYQLHWTYHIPNTTAPEIGEHYHILFRACSKTSLVGDVNPYDACPTDGVRTITMDLFAKQPGRFHIGYVRMKDGVQGIIGAQSYSGQGSPRYLQTTKPNNFGKGQYPDTACLIVDTQTNVITVPTDSSDC</sequence>
<evidence type="ECO:0000313" key="3">
    <source>
        <dbReference type="Proteomes" id="UP001375240"/>
    </source>
</evidence>
<gene>
    <name evidence="2" type="ORF">TWF696_001833</name>
</gene>
<protein>
    <submittedName>
        <fullName evidence="2">Uncharacterized protein</fullName>
    </submittedName>
</protein>
<reference evidence="2 3" key="1">
    <citation type="submission" date="2019-10" db="EMBL/GenBank/DDBJ databases">
        <authorList>
            <person name="Palmer J.M."/>
        </authorList>
    </citation>
    <scope>NUCLEOTIDE SEQUENCE [LARGE SCALE GENOMIC DNA]</scope>
    <source>
        <strain evidence="2 3">TWF696</strain>
    </source>
</reference>
<feature type="signal peptide" evidence="1">
    <location>
        <begin position="1"/>
        <end position="17"/>
    </location>
</feature>
<keyword evidence="1" id="KW-0732">Signal</keyword>
<dbReference type="Proteomes" id="UP001375240">
    <property type="component" value="Unassembled WGS sequence"/>
</dbReference>
<name>A0AAV9U6P4_9PEZI</name>
<dbReference type="AlphaFoldDB" id="A0AAV9U6P4"/>
<feature type="chain" id="PRO_5043765595" evidence="1">
    <location>
        <begin position="18"/>
        <end position="267"/>
    </location>
</feature>
<dbReference type="EMBL" id="JAVHNQ010000011">
    <property type="protein sequence ID" value="KAK6336271.1"/>
    <property type="molecule type" value="Genomic_DNA"/>
</dbReference>
<organism evidence="2 3">
    <name type="scientific">Orbilia brochopaga</name>
    <dbReference type="NCBI Taxonomy" id="3140254"/>
    <lineage>
        <taxon>Eukaryota</taxon>
        <taxon>Fungi</taxon>
        <taxon>Dikarya</taxon>
        <taxon>Ascomycota</taxon>
        <taxon>Pezizomycotina</taxon>
        <taxon>Orbiliomycetes</taxon>
        <taxon>Orbiliales</taxon>
        <taxon>Orbiliaceae</taxon>
        <taxon>Orbilia</taxon>
    </lineage>
</organism>